<reference evidence="2" key="1">
    <citation type="submission" date="2021-05" db="EMBL/GenBank/DDBJ databases">
        <authorList>
            <person name="Khan N."/>
        </authorList>
    </citation>
    <scope>NUCLEOTIDE SEQUENCE</scope>
</reference>
<gene>
    <name evidence="2" type="ORF">FEQUK3_LOCUS4546</name>
</gene>
<accession>A0A8J2IZB7</accession>
<feature type="region of interest" description="Disordered" evidence="1">
    <location>
        <begin position="298"/>
        <end position="335"/>
    </location>
</feature>
<proteinExistence type="predicted"/>
<evidence type="ECO:0000256" key="1">
    <source>
        <dbReference type="SAM" id="MobiDB-lite"/>
    </source>
</evidence>
<evidence type="ECO:0008006" key="4">
    <source>
        <dbReference type="Google" id="ProtNLM"/>
    </source>
</evidence>
<dbReference type="CDD" id="cd00882">
    <property type="entry name" value="Ras_like_GTPase"/>
    <property type="match status" value="1"/>
</dbReference>
<dbReference type="Proteomes" id="UP000693738">
    <property type="component" value="Unassembled WGS sequence"/>
</dbReference>
<dbReference type="EMBL" id="CAJSTJ010000126">
    <property type="protein sequence ID" value="CAG7558808.1"/>
    <property type="molecule type" value="Genomic_DNA"/>
</dbReference>
<organism evidence="2 3">
    <name type="scientific">Fusarium equiseti</name>
    <name type="common">Fusarium scirpi</name>
    <dbReference type="NCBI Taxonomy" id="61235"/>
    <lineage>
        <taxon>Eukaryota</taxon>
        <taxon>Fungi</taxon>
        <taxon>Dikarya</taxon>
        <taxon>Ascomycota</taxon>
        <taxon>Pezizomycotina</taxon>
        <taxon>Sordariomycetes</taxon>
        <taxon>Hypocreomycetidae</taxon>
        <taxon>Hypocreales</taxon>
        <taxon>Nectriaceae</taxon>
        <taxon>Fusarium</taxon>
        <taxon>Fusarium incarnatum-equiseti species complex</taxon>
    </lineage>
</organism>
<evidence type="ECO:0000313" key="2">
    <source>
        <dbReference type="EMBL" id="CAG7558808.1"/>
    </source>
</evidence>
<feature type="compositionally biased region" description="Basic residues" evidence="1">
    <location>
        <begin position="307"/>
        <end position="320"/>
    </location>
</feature>
<protein>
    <recommendedName>
        <fullName evidence="4">G domain-containing protein</fullName>
    </recommendedName>
</protein>
<dbReference type="AlphaFoldDB" id="A0A8J2IZB7"/>
<comment type="caution">
    <text evidence="2">The sequence shown here is derived from an EMBL/GenBank/DDBJ whole genome shotgun (WGS) entry which is preliminary data.</text>
</comment>
<name>A0A8J2IZB7_FUSEQ</name>
<sequence length="407" mass="46500">MYTLVPSTTQRDVNTFTGTQGIDVFSFTTGGRTIYLVDTPGFNDTDRSDTETLEILAAYLGASYANGMRIHGIIYLHPITNNRMAGSGQRNIEMVKAMCGFSSYSSLALATTRWPTSKNPVERSSLQAREMQLAQDGKFFGEFINQGAKLFRHADNVRARGSARHITAHLIRQSDLRTQEAFRLQREIIDEGKPVGDTAAGIIIAQDVYKVRMESERRLKQLKEEMRRVAESDAARRAELWELRIENRKHLIESENDKQALMRTMQQLHANEGRFWLNRYQDMERYLRDKLAKTEEELEYKEESLRKMRRKPSKRSIRRPGRSDDDPPPEYTEVDKRQRVHAFQEVPKLSESHEVVAKQAAIEKTRQEVQETRQSYQKLQSQKSNIINGTANGIAAGVTGGTIAASK</sequence>
<evidence type="ECO:0000313" key="3">
    <source>
        <dbReference type="Proteomes" id="UP000693738"/>
    </source>
</evidence>